<feature type="compositionally biased region" description="Low complexity" evidence="1">
    <location>
        <begin position="65"/>
        <end position="75"/>
    </location>
</feature>
<sequence length="397" mass="43261">MPRSPTPSSHRMIVNAANVLPSVDSLISQGSNRQRTYSQPMSPGSNPYPSTRGSSMEVDGEGDSSSRSPPNSPLSGHRSPQQARIHSPRPRASSTDVATEDQPMVPRWVHTTNAAYPNATRTPPPVELPVIPNRMGGRYAQTPHHPNGQPHAPDFMPRKQGEGPSKVKKTRQPPQLNPAQGILGPVSPPPNEMRKALASQEFQRSMAAAGNPTCGPCVGDIKRASLRKAVAQIGPGYVQYAHGLRPQLPTQLPPLEGLTRIPFTPKPLASTPIQMGVSLSEIMDFCDVLDNPDTPVLEPIRLIDGSMGKIYLIMEHPGYPRVMKELEGNCVHRPATRFSLAYSVAEAYSNYFTTNDFSLRGPAPSNTIVVRSFVNMRLVNLFSTDGVTYRAHVAYVF</sequence>
<dbReference type="OrthoDB" id="2979593at2759"/>
<proteinExistence type="predicted"/>
<dbReference type="Proteomes" id="UP000636479">
    <property type="component" value="Unassembled WGS sequence"/>
</dbReference>
<evidence type="ECO:0000256" key="1">
    <source>
        <dbReference type="SAM" id="MobiDB-lite"/>
    </source>
</evidence>
<organism evidence="2 3">
    <name type="scientific">Mycena indigotica</name>
    <dbReference type="NCBI Taxonomy" id="2126181"/>
    <lineage>
        <taxon>Eukaryota</taxon>
        <taxon>Fungi</taxon>
        <taxon>Dikarya</taxon>
        <taxon>Basidiomycota</taxon>
        <taxon>Agaricomycotina</taxon>
        <taxon>Agaricomycetes</taxon>
        <taxon>Agaricomycetidae</taxon>
        <taxon>Agaricales</taxon>
        <taxon>Marasmiineae</taxon>
        <taxon>Mycenaceae</taxon>
        <taxon>Mycena</taxon>
    </lineage>
</organism>
<evidence type="ECO:0000313" key="2">
    <source>
        <dbReference type="EMBL" id="KAF7291992.1"/>
    </source>
</evidence>
<name>A0A8H6VS54_9AGAR</name>
<feature type="compositionally biased region" description="Polar residues" evidence="1">
    <location>
        <begin position="25"/>
        <end position="54"/>
    </location>
</feature>
<keyword evidence="3" id="KW-1185">Reference proteome</keyword>
<evidence type="ECO:0000313" key="3">
    <source>
        <dbReference type="Proteomes" id="UP000636479"/>
    </source>
</evidence>
<feature type="compositionally biased region" description="Polar residues" evidence="1">
    <location>
        <begin position="110"/>
        <end position="121"/>
    </location>
</feature>
<dbReference type="RefSeq" id="XP_037214719.1">
    <property type="nucleotide sequence ID" value="XM_037368751.1"/>
</dbReference>
<reference evidence="2" key="1">
    <citation type="submission" date="2020-05" db="EMBL/GenBank/DDBJ databases">
        <title>Mycena genomes resolve the evolution of fungal bioluminescence.</title>
        <authorList>
            <person name="Tsai I.J."/>
        </authorList>
    </citation>
    <scope>NUCLEOTIDE SEQUENCE</scope>
    <source>
        <strain evidence="2">171206Taipei</strain>
    </source>
</reference>
<dbReference type="GeneID" id="59351267"/>
<feature type="region of interest" description="Disordered" evidence="1">
    <location>
        <begin position="24"/>
        <end position="190"/>
    </location>
</feature>
<protein>
    <submittedName>
        <fullName evidence="2">Uncharacterized protein</fullName>
    </submittedName>
</protein>
<dbReference type="AlphaFoldDB" id="A0A8H6VS54"/>
<dbReference type="EMBL" id="JACAZF010000012">
    <property type="protein sequence ID" value="KAF7291992.1"/>
    <property type="molecule type" value="Genomic_DNA"/>
</dbReference>
<gene>
    <name evidence="2" type="ORF">MIND_01224900</name>
</gene>
<accession>A0A8H6VS54</accession>
<comment type="caution">
    <text evidence="2">The sequence shown here is derived from an EMBL/GenBank/DDBJ whole genome shotgun (WGS) entry which is preliminary data.</text>
</comment>